<accession>A0A5N7KI89</accession>
<organism evidence="1 2">
    <name type="scientific">Pseudomonas kitaguniensis</name>
    <dbReference type="NCBI Taxonomy" id="2607908"/>
    <lineage>
        <taxon>Bacteria</taxon>
        <taxon>Pseudomonadati</taxon>
        <taxon>Pseudomonadota</taxon>
        <taxon>Gammaproteobacteria</taxon>
        <taxon>Pseudomonadales</taxon>
        <taxon>Pseudomonadaceae</taxon>
        <taxon>Pseudomonas</taxon>
    </lineage>
</organism>
<reference evidence="1 2" key="1">
    <citation type="journal article" date="2020" name="Int. J. Syst. Evol. Microbiol.">
        <title>Pseudomonas kitaguniensis sp. nov., a pathogen causing bacterial rot of Welsh onion in Japan.</title>
        <authorList>
            <person name="Sawada H."/>
            <person name="Fujikawa T."/>
            <person name="Nishiwaki Y."/>
            <person name="Horita H."/>
        </authorList>
    </citation>
    <scope>NUCLEOTIDE SEQUENCE [LARGE SCALE GENOMIC DNA]</scope>
    <source>
        <strain evidence="1 2">MAFF 212408</strain>
    </source>
</reference>
<name>A0A5N7KI89_9PSED</name>
<protein>
    <submittedName>
        <fullName evidence="1">Uncharacterized protein</fullName>
    </submittedName>
</protein>
<gene>
    <name evidence="1" type="ORF">F0169_07390</name>
</gene>
<dbReference type="RefSeq" id="WP_152746132.1">
    <property type="nucleotide sequence ID" value="NZ_VUAZ01000038.1"/>
</dbReference>
<comment type="caution">
    <text evidence="1">The sequence shown here is derived from an EMBL/GenBank/DDBJ whole genome shotgun (WGS) entry which is preliminary data.</text>
</comment>
<keyword evidence="2" id="KW-1185">Reference proteome</keyword>
<sequence>MRSTFETALDQHEVSEFFKGNGIYFARGSDWGDHLYISNWQEMCGVLKNQKAASSLLTNIFEEYVKYLHENYADAAGLLRNISAYYVLKQKNPILSIDDYDLISALDEKSKKHIGTLFRLLRKEYDKNKENVLKYSFEQELNRIKNNGCPFELEKL</sequence>
<dbReference type="EMBL" id="VUAZ01000038">
    <property type="protein sequence ID" value="MPR01916.1"/>
    <property type="molecule type" value="Genomic_DNA"/>
</dbReference>
<evidence type="ECO:0000313" key="2">
    <source>
        <dbReference type="Proteomes" id="UP000326112"/>
    </source>
</evidence>
<proteinExistence type="predicted"/>
<dbReference type="Proteomes" id="UP000326112">
    <property type="component" value="Unassembled WGS sequence"/>
</dbReference>
<evidence type="ECO:0000313" key="1">
    <source>
        <dbReference type="EMBL" id="MPR01916.1"/>
    </source>
</evidence>
<reference evidence="1 2" key="2">
    <citation type="journal article" date="2023" name="Plant Pathol.">
        <title>Dismantling and reorganizing Pseudomonas marginalis sensu#lato.</title>
        <authorList>
            <person name="Sawada H."/>
            <person name="Fujikawa T."/>
            <person name="Satou M."/>
        </authorList>
    </citation>
    <scope>NUCLEOTIDE SEQUENCE [LARGE SCALE GENOMIC DNA]</scope>
    <source>
        <strain evidence="1 2">MAFF 212408</strain>
    </source>
</reference>